<feature type="region of interest" description="Disordered" evidence="1">
    <location>
        <begin position="218"/>
        <end position="289"/>
    </location>
</feature>
<dbReference type="SUPFAM" id="SSF48452">
    <property type="entry name" value="TPR-like"/>
    <property type="match status" value="1"/>
</dbReference>
<evidence type="ECO:0000313" key="2">
    <source>
        <dbReference type="EMBL" id="MEY8039911.1"/>
    </source>
</evidence>
<feature type="compositionally biased region" description="Basic and acidic residues" evidence="1">
    <location>
        <begin position="243"/>
        <end position="255"/>
    </location>
</feature>
<protein>
    <recommendedName>
        <fullName evidence="4">Tetratricopeptide repeat-containing protein</fullName>
    </recommendedName>
</protein>
<dbReference type="RefSeq" id="WP_345363045.1">
    <property type="nucleotide sequence ID" value="NZ_BAABII010000009.1"/>
</dbReference>
<proteinExistence type="predicted"/>
<dbReference type="Gene3D" id="1.25.40.10">
    <property type="entry name" value="Tetratricopeptide repeat domain"/>
    <property type="match status" value="1"/>
</dbReference>
<organism evidence="2 3">
    <name type="scientific">Saccharopolyspora cebuensis</name>
    <dbReference type="NCBI Taxonomy" id="418759"/>
    <lineage>
        <taxon>Bacteria</taxon>
        <taxon>Bacillati</taxon>
        <taxon>Actinomycetota</taxon>
        <taxon>Actinomycetes</taxon>
        <taxon>Pseudonocardiales</taxon>
        <taxon>Pseudonocardiaceae</taxon>
        <taxon>Saccharopolyspora</taxon>
    </lineage>
</organism>
<gene>
    <name evidence="2" type="ORF">AB8O55_10940</name>
</gene>
<evidence type="ECO:0000256" key="1">
    <source>
        <dbReference type="SAM" id="MobiDB-lite"/>
    </source>
</evidence>
<reference evidence="2 3" key="1">
    <citation type="submission" date="2024-08" db="EMBL/GenBank/DDBJ databases">
        <title>Genome mining of Saccharopolyspora cebuensis PGLac3 from Nigerian medicinal plant.</title>
        <authorList>
            <person name="Ezeobiora C.E."/>
            <person name="Igbokwe N.H."/>
            <person name="Amin D.H."/>
            <person name="Mendie U.E."/>
        </authorList>
    </citation>
    <scope>NUCLEOTIDE SEQUENCE [LARGE SCALE GENOMIC DNA]</scope>
    <source>
        <strain evidence="2 3">PGLac3</strain>
    </source>
</reference>
<keyword evidence="3" id="KW-1185">Reference proteome</keyword>
<evidence type="ECO:0008006" key="4">
    <source>
        <dbReference type="Google" id="ProtNLM"/>
    </source>
</evidence>
<sequence>MPRGLADNVALHLVASGQLIDEDPQRALEHTRYARQKASRIAPVREANGLAAYLAGEWNEALSELRTARRLTGGPGNMAIMADCERAMGRPERALEIGRSQEATELDREETVELRIVMAGARRDLGEIDAAVVGLQLPELDPQREDPWSARLFYAYADNLLAADRIQEAFTWFVHAAHADDEGETDAPARLDELVEKLGGPEAAEELVTEAEAALGIEFEEDDEDSGSAESDPTEPETSAADAEEHADGAERAGADAEPSDEDATERTSGEDGSESGAGADEQGSARDR</sequence>
<dbReference type="EMBL" id="JBGEHV010000016">
    <property type="protein sequence ID" value="MEY8039911.1"/>
    <property type="molecule type" value="Genomic_DNA"/>
</dbReference>
<dbReference type="InterPro" id="IPR011990">
    <property type="entry name" value="TPR-like_helical_dom_sf"/>
</dbReference>
<comment type="caution">
    <text evidence="2">The sequence shown here is derived from an EMBL/GenBank/DDBJ whole genome shotgun (WGS) entry which is preliminary data.</text>
</comment>
<feature type="compositionally biased region" description="Acidic residues" evidence="1">
    <location>
        <begin position="218"/>
        <end position="235"/>
    </location>
</feature>
<dbReference type="Proteomes" id="UP001564626">
    <property type="component" value="Unassembled WGS sequence"/>
</dbReference>
<name>A0ABV4CJ93_9PSEU</name>
<evidence type="ECO:0000313" key="3">
    <source>
        <dbReference type="Proteomes" id="UP001564626"/>
    </source>
</evidence>
<accession>A0ABV4CJ93</accession>